<comment type="caution">
    <text evidence="4">The sequence shown here is derived from an EMBL/GenBank/DDBJ whole genome shotgun (WGS) entry which is preliminary data.</text>
</comment>
<evidence type="ECO:0000313" key="4">
    <source>
        <dbReference type="EMBL" id="MET4724396.1"/>
    </source>
</evidence>
<dbReference type="PANTHER" id="PTHR13847:SF281">
    <property type="entry name" value="FAD DEPENDENT OXIDOREDUCTASE DOMAIN-CONTAINING PROTEIN"/>
    <property type="match status" value="1"/>
</dbReference>
<reference evidence="4 5" key="1">
    <citation type="submission" date="2024-06" db="EMBL/GenBank/DDBJ databases">
        <title>Genomic Encyclopedia of Type Strains, Phase V (KMG-V): Genome sequencing to study the core and pangenomes of soil and plant-associated prokaryotes.</title>
        <authorList>
            <person name="Whitman W."/>
        </authorList>
    </citation>
    <scope>NUCLEOTIDE SEQUENCE [LARGE SCALE GENOMIC DNA]</scope>
    <source>
        <strain evidence="4 5">USDA 160</strain>
    </source>
</reference>
<sequence length="442" mass="48012">MTTRLPLPPSLYADTAVAPVATPPLDVDKTVSVAIVGGGYTGLSTALHLAEQGVEALVLEAQEPGWGASGNNGGHTNPGLKHDPDQIEADFGAELGRRMIDFSYGTTNFTHDLIRRYQIPCEARQNGTLRAAYNEASAAAIEKTAQQCIRRGMPVQYLNREQLREMTGTERYIGAMLDTRGGDLHPLSYARGLARAAISAGAKVHGETPALSLRRDGARWRIETPRAVVHADKVLLATNGFTDDLWPALRRTIVPVFSSIAATAPLSDAVARSIMPTRPVLYESGHITVYYRIDQHNRLLMGGRGPMRWIKSPNDVALSHALCRAAMAAAQGCRLDAWLEQPARHHQGSLSACARAGGKHPDLARLQRPRRRALDRDGRAARAPADRRCQGRDRHARHGHQADPDARILALGGYDCCDRGPGAGPAGRLKKKAPPRQERRLA</sequence>
<dbReference type="Gene3D" id="3.30.9.10">
    <property type="entry name" value="D-Amino Acid Oxidase, subunit A, domain 2"/>
    <property type="match status" value="1"/>
</dbReference>
<evidence type="ECO:0000256" key="1">
    <source>
        <dbReference type="ARBA" id="ARBA00023002"/>
    </source>
</evidence>
<dbReference type="InterPro" id="IPR036188">
    <property type="entry name" value="FAD/NAD-bd_sf"/>
</dbReference>
<dbReference type="Gene3D" id="3.50.50.60">
    <property type="entry name" value="FAD/NAD(P)-binding domain"/>
    <property type="match status" value="1"/>
</dbReference>
<evidence type="ECO:0000313" key="5">
    <source>
        <dbReference type="Proteomes" id="UP001549291"/>
    </source>
</evidence>
<dbReference type="EMBL" id="JBEPTQ010000002">
    <property type="protein sequence ID" value="MET4724396.1"/>
    <property type="molecule type" value="Genomic_DNA"/>
</dbReference>
<name>A0ABV2S5C6_BRAJP</name>
<evidence type="ECO:0000256" key="2">
    <source>
        <dbReference type="SAM" id="MobiDB-lite"/>
    </source>
</evidence>
<dbReference type="InterPro" id="IPR006076">
    <property type="entry name" value="FAD-dep_OxRdtase"/>
</dbReference>
<proteinExistence type="predicted"/>
<dbReference type="Proteomes" id="UP001549291">
    <property type="component" value="Unassembled WGS sequence"/>
</dbReference>
<accession>A0ABV2S5C6</accession>
<gene>
    <name evidence="4" type="ORF">ABIF63_008502</name>
</gene>
<protein>
    <submittedName>
        <fullName evidence="4">Glycine/D-amino acid oxidase-like deaminating enzyme</fullName>
    </submittedName>
</protein>
<evidence type="ECO:0000259" key="3">
    <source>
        <dbReference type="Pfam" id="PF01266"/>
    </source>
</evidence>
<feature type="region of interest" description="Disordered" evidence="2">
    <location>
        <begin position="369"/>
        <end position="404"/>
    </location>
</feature>
<keyword evidence="1" id="KW-0560">Oxidoreductase</keyword>
<feature type="domain" description="FAD dependent oxidoreductase" evidence="3">
    <location>
        <begin position="33"/>
        <end position="326"/>
    </location>
</feature>
<keyword evidence="5" id="KW-1185">Reference proteome</keyword>
<dbReference type="Pfam" id="PF01266">
    <property type="entry name" value="DAO"/>
    <property type="match status" value="1"/>
</dbReference>
<feature type="compositionally biased region" description="Basic and acidic residues" evidence="2">
    <location>
        <begin position="372"/>
        <end position="393"/>
    </location>
</feature>
<organism evidence="4 5">
    <name type="scientific">Bradyrhizobium japonicum</name>
    <dbReference type="NCBI Taxonomy" id="375"/>
    <lineage>
        <taxon>Bacteria</taxon>
        <taxon>Pseudomonadati</taxon>
        <taxon>Pseudomonadota</taxon>
        <taxon>Alphaproteobacteria</taxon>
        <taxon>Hyphomicrobiales</taxon>
        <taxon>Nitrobacteraceae</taxon>
        <taxon>Bradyrhizobium</taxon>
    </lineage>
</organism>
<feature type="region of interest" description="Disordered" evidence="2">
    <location>
        <begin position="420"/>
        <end position="442"/>
    </location>
</feature>
<dbReference type="PANTHER" id="PTHR13847">
    <property type="entry name" value="SARCOSINE DEHYDROGENASE-RELATED"/>
    <property type="match status" value="1"/>
</dbReference>
<dbReference type="SUPFAM" id="SSF51905">
    <property type="entry name" value="FAD/NAD(P)-binding domain"/>
    <property type="match status" value="1"/>
</dbReference>